<reference evidence="1 2" key="1">
    <citation type="submission" date="2020-08" db="EMBL/GenBank/DDBJ databases">
        <title>Functional genomics of gut bacteria from endangered species of beetles.</title>
        <authorList>
            <person name="Carlos-Shanley C."/>
        </authorList>
    </citation>
    <scope>NUCLEOTIDE SEQUENCE [LARGE SCALE GENOMIC DNA]</scope>
    <source>
        <strain evidence="1 2">S00192</strain>
    </source>
</reference>
<evidence type="ECO:0000313" key="1">
    <source>
        <dbReference type="EMBL" id="MBB5770869.1"/>
    </source>
</evidence>
<accession>A0A7W9FSP4</accession>
<dbReference type="AlphaFoldDB" id="A0A7W9FSP4"/>
<evidence type="ECO:0000313" key="2">
    <source>
        <dbReference type="Proteomes" id="UP000556201"/>
    </source>
</evidence>
<sequence>MSILARIQAHGGQVVRAEWRFTLKPGRLSPAALAWLKAHWRAACAEAWPALDHWEERAAIREYMGGQSRAEAEASAYAEVAGC</sequence>
<dbReference type="Proteomes" id="UP000556201">
    <property type="component" value="Unassembled WGS sequence"/>
</dbReference>
<proteinExistence type="predicted"/>
<protein>
    <submittedName>
        <fullName evidence="1">Uncharacterized protein</fullName>
    </submittedName>
</protein>
<name>A0A7W9FSP4_BREVE</name>
<gene>
    <name evidence="1" type="ORF">HNP47_000838</name>
</gene>
<comment type="caution">
    <text evidence="1">The sequence shown here is derived from an EMBL/GenBank/DDBJ whole genome shotgun (WGS) entry which is preliminary data.</text>
</comment>
<dbReference type="RefSeq" id="WP_184278468.1">
    <property type="nucleotide sequence ID" value="NZ_JACHLJ010000001.1"/>
</dbReference>
<dbReference type="EMBL" id="JACHLJ010000001">
    <property type="protein sequence ID" value="MBB5770869.1"/>
    <property type="molecule type" value="Genomic_DNA"/>
</dbReference>
<organism evidence="1 2">
    <name type="scientific">Brevundimonas vesicularis</name>
    <name type="common">Pseudomonas vesicularis</name>
    <dbReference type="NCBI Taxonomy" id="41276"/>
    <lineage>
        <taxon>Bacteria</taxon>
        <taxon>Pseudomonadati</taxon>
        <taxon>Pseudomonadota</taxon>
        <taxon>Alphaproteobacteria</taxon>
        <taxon>Caulobacterales</taxon>
        <taxon>Caulobacteraceae</taxon>
        <taxon>Brevundimonas</taxon>
    </lineage>
</organism>